<organism evidence="3 4">
    <name type="scientific">Actinoplanes ianthinogenes</name>
    <dbReference type="NCBI Taxonomy" id="122358"/>
    <lineage>
        <taxon>Bacteria</taxon>
        <taxon>Bacillati</taxon>
        <taxon>Actinomycetota</taxon>
        <taxon>Actinomycetes</taxon>
        <taxon>Micromonosporales</taxon>
        <taxon>Micromonosporaceae</taxon>
        <taxon>Actinoplanes</taxon>
    </lineage>
</organism>
<reference evidence="3 4" key="1">
    <citation type="submission" date="2020-08" db="EMBL/GenBank/DDBJ databases">
        <title>Whole genome shotgun sequence of Actinoplanes ianthinogenes NBRC 13996.</title>
        <authorList>
            <person name="Komaki H."/>
            <person name="Tamura T."/>
        </authorList>
    </citation>
    <scope>NUCLEOTIDE SEQUENCE [LARGE SCALE GENOMIC DNA]</scope>
    <source>
        <strain evidence="3 4">NBRC 13996</strain>
    </source>
</reference>
<evidence type="ECO:0000313" key="3">
    <source>
        <dbReference type="EMBL" id="BCJ45855.1"/>
    </source>
</evidence>
<dbReference type="CDD" id="cd05233">
    <property type="entry name" value="SDR_c"/>
    <property type="match status" value="1"/>
</dbReference>
<dbReference type="PANTHER" id="PTHR43669">
    <property type="entry name" value="5-KETO-D-GLUCONATE 5-REDUCTASE"/>
    <property type="match status" value="1"/>
</dbReference>
<dbReference type="SUPFAM" id="SSF51735">
    <property type="entry name" value="NAD(P)-binding Rossmann-fold domains"/>
    <property type="match status" value="1"/>
</dbReference>
<dbReference type="RefSeq" id="WP_189333592.1">
    <property type="nucleotide sequence ID" value="NZ_AP023356.1"/>
</dbReference>
<evidence type="ECO:0000256" key="2">
    <source>
        <dbReference type="ARBA" id="ARBA00023002"/>
    </source>
</evidence>
<gene>
    <name evidence="3" type="ORF">Aiant_65120</name>
</gene>
<dbReference type="PRINTS" id="PR00081">
    <property type="entry name" value="GDHRDH"/>
</dbReference>
<dbReference type="InterPro" id="IPR036291">
    <property type="entry name" value="NAD(P)-bd_dom_sf"/>
</dbReference>
<keyword evidence="2" id="KW-0560">Oxidoreductase</keyword>
<proteinExistence type="inferred from homology"/>
<sequence length="177" mass="18852">MRVAGRTLVVIGAGSGIGRAVALEAVRRGARVAAADRDPVALRETARQVVAPQQLSTHVVDVTDRLDVEALPGAVIERWGRVDGVVDDAGTLFRTFLPLLRNRPEAHLVHGAGTGALHTGTTVRVTAVIPADTVLSGDEAYRAACVLLDAMERNAGRVRLGAGRWWHRTRRSSRASA</sequence>
<keyword evidence="4" id="KW-1185">Reference proteome</keyword>
<dbReference type="EMBL" id="AP023356">
    <property type="protein sequence ID" value="BCJ45855.1"/>
    <property type="molecule type" value="Genomic_DNA"/>
</dbReference>
<name>A0ABM7M2M1_9ACTN</name>
<evidence type="ECO:0000256" key="1">
    <source>
        <dbReference type="ARBA" id="ARBA00006484"/>
    </source>
</evidence>
<dbReference type="PANTHER" id="PTHR43669:SF3">
    <property type="entry name" value="ALCOHOL DEHYDROGENASE, PUTATIVE (AFU_ORTHOLOGUE AFUA_3G03445)-RELATED"/>
    <property type="match status" value="1"/>
</dbReference>
<dbReference type="Gene3D" id="3.40.50.720">
    <property type="entry name" value="NAD(P)-binding Rossmann-like Domain"/>
    <property type="match status" value="1"/>
</dbReference>
<comment type="similarity">
    <text evidence="1">Belongs to the short-chain dehydrogenases/reductases (SDR) family.</text>
</comment>
<dbReference type="Proteomes" id="UP000676967">
    <property type="component" value="Chromosome"/>
</dbReference>
<dbReference type="Pfam" id="PF00106">
    <property type="entry name" value="adh_short"/>
    <property type="match status" value="1"/>
</dbReference>
<evidence type="ECO:0000313" key="4">
    <source>
        <dbReference type="Proteomes" id="UP000676967"/>
    </source>
</evidence>
<dbReference type="InterPro" id="IPR002347">
    <property type="entry name" value="SDR_fam"/>
</dbReference>
<accession>A0ABM7M2M1</accession>
<protein>
    <submittedName>
        <fullName evidence="3">Short-chain dehydrogenase</fullName>
    </submittedName>
</protein>